<dbReference type="Gene3D" id="1.25.10.10">
    <property type="entry name" value="Leucine-rich Repeat Variant"/>
    <property type="match status" value="1"/>
</dbReference>
<accession>A0ABT0K3Z5</accession>
<gene>
    <name evidence="1" type="ORF">MXD59_22600</name>
</gene>
<name>A0ABT0K3Z5_9ACTN</name>
<dbReference type="Pfam" id="PF13646">
    <property type="entry name" value="HEAT_2"/>
    <property type="match status" value="1"/>
</dbReference>
<comment type="caution">
    <text evidence="1">The sequence shown here is derived from an EMBL/GenBank/DDBJ whole genome shotgun (WGS) entry which is preliminary data.</text>
</comment>
<dbReference type="InterPro" id="IPR016024">
    <property type="entry name" value="ARM-type_fold"/>
</dbReference>
<dbReference type="InterPro" id="IPR011989">
    <property type="entry name" value="ARM-like"/>
</dbReference>
<dbReference type="Proteomes" id="UP001201873">
    <property type="component" value="Unassembled WGS sequence"/>
</dbReference>
<evidence type="ECO:0000313" key="2">
    <source>
        <dbReference type="Proteomes" id="UP001201873"/>
    </source>
</evidence>
<sequence length="233" mass="25361">MQEVVPINSPISTTTATPRHAHLVSALDAMDPSVRLRAALAAGSDPEPALLEPLVQRCGVEPDAFVRDMLTWALTRLPPEITLPRIRRELDSEHAGARGQALHTLSKIGDRRAWPWITHALLRDTDDEVARTAWRVAVTLVPEDAKEALAEELVRQLGRGDRAMRLSLSRALVDLDTASEPALERAVANHDPAVAAHARATELLRRDPESGFDAAVDEARRIVTLGDARAAGC</sequence>
<dbReference type="SUPFAM" id="SSF48371">
    <property type="entry name" value="ARM repeat"/>
    <property type="match status" value="1"/>
</dbReference>
<keyword evidence="2" id="KW-1185">Reference proteome</keyword>
<organism evidence="1 2">
    <name type="scientific">Frankia umida</name>
    <dbReference type="NCBI Taxonomy" id="573489"/>
    <lineage>
        <taxon>Bacteria</taxon>
        <taxon>Bacillati</taxon>
        <taxon>Actinomycetota</taxon>
        <taxon>Actinomycetes</taxon>
        <taxon>Frankiales</taxon>
        <taxon>Frankiaceae</taxon>
        <taxon>Frankia</taxon>
    </lineage>
</organism>
<protein>
    <submittedName>
        <fullName evidence="1">HEAT repeat domain-containing protein</fullName>
    </submittedName>
</protein>
<evidence type="ECO:0000313" key="1">
    <source>
        <dbReference type="EMBL" id="MCK9878519.1"/>
    </source>
</evidence>
<dbReference type="EMBL" id="JALKFT010000036">
    <property type="protein sequence ID" value="MCK9878519.1"/>
    <property type="molecule type" value="Genomic_DNA"/>
</dbReference>
<proteinExistence type="predicted"/>
<reference evidence="1 2" key="1">
    <citation type="submission" date="2022-04" db="EMBL/GenBank/DDBJ databases">
        <title>Genome diversity in the genus Frankia.</title>
        <authorList>
            <person name="Carlos-Shanley C."/>
            <person name="Hahn D."/>
        </authorList>
    </citation>
    <scope>NUCLEOTIDE SEQUENCE [LARGE SCALE GENOMIC DNA]</scope>
    <source>
        <strain evidence="1 2">Ag45/Mut15</strain>
    </source>
</reference>
<dbReference type="RefSeq" id="WP_248826613.1">
    <property type="nucleotide sequence ID" value="NZ_JALKFT010000036.1"/>
</dbReference>